<feature type="transmembrane region" description="Helical" evidence="1">
    <location>
        <begin position="349"/>
        <end position="369"/>
    </location>
</feature>
<name>A0A2H5X8Q1_9BACT</name>
<feature type="transmembrane region" description="Helical" evidence="1">
    <location>
        <begin position="436"/>
        <end position="454"/>
    </location>
</feature>
<protein>
    <submittedName>
        <fullName evidence="2">Uncharacterized protein</fullName>
    </submittedName>
</protein>
<feature type="transmembrane region" description="Helical" evidence="1">
    <location>
        <begin position="549"/>
        <end position="572"/>
    </location>
</feature>
<keyword evidence="1" id="KW-0472">Membrane</keyword>
<comment type="caution">
    <text evidence="2">The sequence shown here is derived from an EMBL/GenBank/DDBJ whole genome shotgun (WGS) entry which is preliminary data.</text>
</comment>
<keyword evidence="1" id="KW-1133">Transmembrane helix</keyword>
<dbReference type="EMBL" id="BEHT01000001">
    <property type="protein sequence ID" value="GBC97566.1"/>
    <property type="molecule type" value="Genomic_DNA"/>
</dbReference>
<feature type="transmembrane region" description="Helical" evidence="1">
    <location>
        <begin position="206"/>
        <end position="234"/>
    </location>
</feature>
<dbReference type="Proteomes" id="UP000236173">
    <property type="component" value="Unassembled WGS sequence"/>
</dbReference>
<organism evidence="2 3">
    <name type="scientific">Candidatus Fervidibacter japonicus</name>
    <dbReference type="NCBI Taxonomy" id="2035412"/>
    <lineage>
        <taxon>Bacteria</taxon>
        <taxon>Candidatus Fervidibacterota</taxon>
        <taxon>Candidatus Fervidibacter</taxon>
    </lineage>
</organism>
<sequence length="750" mass="83350">MTTIVRRRTFAETVRFMLSPNENPFFAVLWRQQRRNMRQAFMHWGVALGAMWLAFALALAISVNRAVPLHRVGPILFEVVAWVHFIIASIYGTHLWRRARHFVRQEVLPQLLLTGVPPLWMTLALPIFPLFMQVYLAVLCLPFYAAAIAFGGGSWLAACLSLAVIVCLGLLGAGGWWVSLQFVFRIAGFTVWANLPQWLLQPVTVYAWAIPAGALVAVGLPLVMAVIAAEWAWALEPRLYPAQAKVRAWADWLWAVAFLFVWGFVWAHGLPGEFEAKVAFTLCALWMLRSLTIWFAAQTKRDKTPYFPTRSAKGSVRDAFLTGAVVLGVGALTGWASKVPVSTLVRTSAIAVTLNLVHAVAFGLSFAWWQKFLSAKKLSALWLLAFLVWCAAPFGAIFMPSLSPLFGVHGYLVPLTLLPPAAVQRLTGNFLSAPPAWWATATVQLLWSAWLWWLERRAPLTPPARDDTQPRDVLSETHPLWGWLVRWEGQLCERLANPLVTLQLRWQRRFKALAGTMETGVVLLLLVAFSIAAAIVYPEPALVKFVNGMVARLPSLAGLAALFVASIALGVLDQKVALWQLGHKRILEQFVLAPLTPQQWQFGFWFPRFWLSVKAMLPYAVGVWFGVLLLPTLDRFLLALLITATLPVAVLAISLSGLVSSLISVVESYALGCLFLPIVVGIASITMPIALFTARVQVHAILWAAIGGASVLGLFLEWMLLARLKALRTPDGYDRWLQLAGQRARRVQRT</sequence>
<keyword evidence="1" id="KW-0812">Transmembrane</keyword>
<evidence type="ECO:0000313" key="3">
    <source>
        <dbReference type="Proteomes" id="UP000236173"/>
    </source>
</evidence>
<feature type="transmembrane region" description="Helical" evidence="1">
    <location>
        <begin position="143"/>
        <end position="170"/>
    </location>
</feature>
<feature type="transmembrane region" description="Helical" evidence="1">
    <location>
        <begin position="108"/>
        <end position="131"/>
    </location>
</feature>
<feature type="transmembrane region" description="Helical" evidence="1">
    <location>
        <begin position="700"/>
        <end position="721"/>
    </location>
</feature>
<feature type="transmembrane region" description="Helical" evidence="1">
    <location>
        <begin position="381"/>
        <end position="402"/>
    </location>
</feature>
<feature type="transmembrane region" description="Helical" evidence="1">
    <location>
        <begin position="246"/>
        <end position="266"/>
    </location>
</feature>
<reference evidence="3" key="1">
    <citation type="submission" date="2017-09" db="EMBL/GenBank/DDBJ databases">
        <title>Metaegenomics of thermophilic ammonia-oxidizing enrichment culture.</title>
        <authorList>
            <person name="Kato S."/>
            <person name="Suzuki K."/>
        </authorList>
    </citation>
    <scope>NUCLEOTIDE SEQUENCE [LARGE SCALE GENOMIC DNA]</scope>
</reference>
<feature type="transmembrane region" description="Helical" evidence="1">
    <location>
        <begin position="512"/>
        <end position="537"/>
    </location>
</feature>
<feature type="transmembrane region" description="Helical" evidence="1">
    <location>
        <begin position="278"/>
        <end position="297"/>
    </location>
</feature>
<evidence type="ECO:0000256" key="1">
    <source>
        <dbReference type="SAM" id="Phobius"/>
    </source>
</evidence>
<gene>
    <name evidence="2" type="ORF">HRbin17_00053</name>
</gene>
<feature type="transmembrane region" description="Helical" evidence="1">
    <location>
        <begin position="609"/>
        <end position="630"/>
    </location>
</feature>
<feature type="transmembrane region" description="Helical" evidence="1">
    <location>
        <begin position="636"/>
        <end position="659"/>
    </location>
</feature>
<proteinExistence type="predicted"/>
<feature type="transmembrane region" description="Helical" evidence="1">
    <location>
        <begin position="318"/>
        <end position="337"/>
    </location>
</feature>
<feature type="transmembrane region" description="Helical" evidence="1">
    <location>
        <begin position="41"/>
        <end position="63"/>
    </location>
</feature>
<evidence type="ECO:0000313" key="2">
    <source>
        <dbReference type="EMBL" id="GBC97566.1"/>
    </source>
</evidence>
<feature type="transmembrane region" description="Helical" evidence="1">
    <location>
        <begin position="671"/>
        <end position="694"/>
    </location>
</feature>
<accession>A0A2H5X8Q1</accession>
<dbReference type="AlphaFoldDB" id="A0A2H5X8Q1"/>
<feature type="transmembrane region" description="Helical" evidence="1">
    <location>
        <begin position="75"/>
        <end position="96"/>
    </location>
</feature>